<feature type="compositionally biased region" description="Basic and acidic residues" evidence="7">
    <location>
        <begin position="30"/>
        <end position="39"/>
    </location>
</feature>
<dbReference type="GO" id="GO:0006004">
    <property type="term" value="P:fucose metabolic process"/>
    <property type="evidence" value="ECO:0007669"/>
    <property type="project" value="InterPro"/>
</dbReference>
<dbReference type="Proteomes" id="UP000252733">
    <property type="component" value="Unassembled WGS sequence"/>
</dbReference>
<dbReference type="GO" id="GO:0016139">
    <property type="term" value="P:glycoside catabolic process"/>
    <property type="evidence" value="ECO:0007669"/>
    <property type="project" value="TreeGrafter"/>
</dbReference>
<evidence type="ECO:0000256" key="6">
    <source>
        <dbReference type="ARBA" id="ARBA00023295"/>
    </source>
</evidence>
<comment type="caution">
    <text evidence="9">The sequence shown here is derived from an EMBL/GenBank/DDBJ whole genome shotgun (WGS) entry which is preliminary data.</text>
</comment>
<dbReference type="InterPro" id="IPR017853">
    <property type="entry name" value="GH"/>
</dbReference>
<accession>A0A368V4T5</accession>
<evidence type="ECO:0000256" key="5">
    <source>
        <dbReference type="ARBA" id="ARBA00022801"/>
    </source>
</evidence>
<dbReference type="SUPFAM" id="SSF51445">
    <property type="entry name" value="(Trans)glycosidases"/>
    <property type="match status" value="1"/>
</dbReference>
<reference evidence="9 10" key="1">
    <citation type="submission" date="2018-07" db="EMBL/GenBank/DDBJ databases">
        <title>Freshwater and sediment microbial communities from various areas in North America, analyzing microbe dynamics in response to fracking.</title>
        <authorList>
            <person name="Lamendella R."/>
        </authorList>
    </citation>
    <scope>NUCLEOTIDE SEQUENCE [LARGE SCALE GENOMIC DNA]</scope>
    <source>
        <strain evidence="9 10">160A</strain>
    </source>
</reference>
<evidence type="ECO:0000256" key="4">
    <source>
        <dbReference type="ARBA" id="ARBA00022729"/>
    </source>
</evidence>
<keyword evidence="4" id="KW-0732">Signal</keyword>
<dbReference type="EMBL" id="QPIZ01000009">
    <property type="protein sequence ID" value="RCW36116.1"/>
    <property type="molecule type" value="Genomic_DNA"/>
</dbReference>
<dbReference type="InterPro" id="IPR057739">
    <property type="entry name" value="Glyco_hydro_29_N"/>
</dbReference>
<evidence type="ECO:0000313" key="9">
    <source>
        <dbReference type="EMBL" id="RCW36116.1"/>
    </source>
</evidence>
<dbReference type="EC" id="3.2.1.51" evidence="3"/>
<name>A0A368V4T5_9BACT</name>
<dbReference type="SMART" id="SM00812">
    <property type="entry name" value="Alpha_L_fucos"/>
    <property type="match status" value="1"/>
</dbReference>
<dbReference type="GO" id="GO:0005764">
    <property type="term" value="C:lysosome"/>
    <property type="evidence" value="ECO:0007669"/>
    <property type="project" value="TreeGrafter"/>
</dbReference>
<dbReference type="PANTHER" id="PTHR10030:SF37">
    <property type="entry name" value="ALPHA-L-FUCOSIDASE-RELATED"/>
    <property type="match status" value="1"/>
</dbReference>
<keyword evidence="6" id="KW-0326">Glycosidase</keyword>
<feature type="region of interest" description="Disordered" evidence="7">
    <location>
        <begin position="30"/>
        <end position="49"/>
    </location>
</feature>
<proteinExistence type="inferred from homology"/>
<evidence type="ECO:0000256" key="1">
    <source>
        <dbReference type="ARBA" id="ARBA00004071"/>
    </source>
</evidence>
<dbReference type="InterPro" id="IPR016286">
    <property type="entry name" value="FUC_metazoa-typ"/>
</dbReference>
<evidence type="ECO:0000259" key="8">
    <source>
        <dbReference type="Pfam" id="PF01120"/>
    </source>
</evidence>
<dbReference type="RefSeq" id="WP_114436940.1">
    <property type="nucleotide sequence ID" value="NZ_QPIZ01000009.1"/>
</dbReference>
<organism evidence="9 10">
    <name type="scientific">Marinilabilia salmonicolor</name>
    <dbReference type="NCBI Taxonomy" id="989"/>
    <lineage>
        <taxon>Bacteria</taxon>
        <taxon>Pseudomonadati</taxon>
        <taxon>Bacteroidota</taxon>
        <taxon>Bacteroidia</taxon>
        <taxon>Marinilabiliales</taxon>
        <taxon>Marinilabiliaceae</taxon>
        <taxon>Marinilabilia</taxon>
    </lineage>
</organism>
<comment type="function">
    <text evidence="1">Alpha-L-fucosidase is responsible for hydrolyzing the alpha-1,6-linked fucose joined to the reducing-end N-acetylglucosamine of the carbohydrate moieties of glycoproteins.</text>
</comment>
<sequence>MHNKPLIYKPQSYAAMLLVIIIAACSSPEKKKTTKKEPSPEEINTESSKKNLEEWKKDKLSLFVYFGVYSLYEGKTENQPIDGAAENIRALAGITPENYARKAREFDPKKWDANEIVNLARDIGMKRIVLDAKHHDGFCLFKTQTTDFNSVDFTPANKDFVKEMSDACESGNIKLSLSYSLTDWHLPAAMPMSENHNTPVTEEHHNVNLKRIEELLTNYGSVSELYLYSGLNTPEQSRDLRQLIKKLQPECLISDGIGNDMGDFVASEYNSLPAKTPDVAWNMLASAFSDTRGYKDTKSEVDPLPIAKKKVKEMIRVLSSGGNYSLSIGVKADGTTEGVEEEVLKNLGRWIKVNREAVYETMESPFKTAASNYKITRKENKLYLFMESVPASSSIRISGLNNKITAARFLGSGIPLEVVNRGNVNEILWTAPAMADPMEVPVIEAEFEETIRPIPERGISINAADTLTLDNTNAFHHTGITQQDQITAIPSSTALTWHVSAGHPQQAEFRFLQTLKGKEIAVDTANGEQQIVLNGKQSHLVCSKYDTIQTGDIYRSEIFYGDLKEVHVNPNGSNRLRILNTSWHNLKNTKDSHLIPLPMSTRYYYVEIESENEQQYCYRVTGNDGMQVWFNQEEILLNRNNVPGTPLIKELVFDLKKGKNILLIKNYNRVGSKDYFDLKPLSDAHWWRQTISIPAEPEYLKLKPVAQQNPFQEAGFENLTIVLTPENQTK</sequence>
<keyword evidence="10" id="KW-1185">Reference proteome</keyword>
<dbReference type="PANTHER" id="PTHR10030">
    <property type="entry name" value="ALPHA-L-FUCOSIDASE"/>
    <property type="match status" value="1"/>
</dbReference>
<evidence type="ECO:0000256" key="3">
    <source>
        <dbReference type="ARBA" id="ARBA00012662"/>
    </source>
</evidence>
<evidence type="ECO:0000256" key="2">
    <source>
        <dbReference type="ARBA" id="ARBA00007951"/>
    </source>
</evidence>
<gene>
    <name evidence="9" type="ORF">DFO77_10980</name>
</gene>
<dbReference type="GO" id="GO:0004560">
    <property type="term" value="F:alpha-L-fucosidase activity"/>
    <property type="evidence" value="ECO:0007669"/>
    <property type="project" value="InterPro"/>
</dbReference>
<dbReference type="Gene3D" id="3.20.20.80">
    <property type="entry name" value="Glycosidases"/>
    <property type="match status" value="1"/>
</dbReference>
<protein>
    <recommendedName>
        <fullName evidence="3">alpha-L-fucosidase</fullName>
        <ecNumber evidence="3">3.2.1.51</ecNumber>
    </recommendedName>
</protein>
<feature type="domain" description="Glycoside hydrolase family 29 N-terminal" evidence="8">
    <location>
        <begin position="36"/>
        <end position="356"/>
    </location>
</feature>
<keyword evidence="5" id="KW-0378">Hydrolase</keyword>
<dbReference type="PRINTS" id="PR00741">
    <property type="entry name" value="GLHYDRLASE29"/>
</dbReference>
<dbReference type="PROSITE" id="PS51257">
    <property type="entry name" value="PROKAR_LIPOPROTEIN"/>
    <property type="match status" value="1"/>
</dbReference>
<dbReference type="AlphaFoldDB" id="A0A368V4T5"/>
<comment type="similarity">
    <text evidence="2">Belongs to the glycosyl hydrolase 29 family.</text>
</comment>
<evidence type="ECO:0000313" key="10">
    <source>
        <dbReference type="Proteomes" id="UP000252733"/>
    </source>
</evidence>
<dbReference type="InterPro" id="IPR000933">
    <property type="entry name" value="Glyco_hydro_29"/>
</dbReference>
<dbReference type="Pfam" id="PF01120">
    <property type="entry name" value="Alpha_L_fucos"/>
    <property type="match status" value="1"/>
</dbReference>
<evidence type="ECO:0000256" key="7">
    <source>
        <dbReference type="SAM" id="MobiDB-lite"/>
    </source>
</evidence>